<evidence type="ECO:0000313" key="2">
    <source>
        <dbReference type="EMBL" id="KAK9871773.1"/>
    </source>
</evidence>
<keyword evidence="3" id="KW-1185">Reference proteome</keyword>
<evidence type="ECO:0000259" key="1">
    <source>
        <dbReference type="Pfam" id="PF10545"/>
    </source>
</evidence>
<accession>A0AAW1TTN2</accession>
<dbReference type="Proteomes" id="UP001431783">
    <property type="component" value="Unassembled WGS sequence"/>
</dbReference>
<reference evidence="2 3" key="1">
    <citation type="submission" date="2023-03" db="EMBL/GenBank/DDBJ databases">
        <title>Genome insight into feeding habits of ladybird beetles.</title>
        <authorList>
            <person name="Li H.-S."/>
            <person name="Huang Y.-H."/>
            <person name="Pang H."/>
        </authorList>
    </citation>
    <scope>NUCLEOTIDE SEQUENCE [LARGE SCALE GENOMIC DNA]</scope>
    <source>
        <strain evidence="2">SYSU_2023b</strain>
        <tissue evidence="2">Whole body</tissue>
    </source>
</reference>
<protein>
    <recommendedName>
        <fullName evidence="1">MADF domain-containing protein</fullName>
    </recommendedName>
</protein>
<evidence type="ECO:0000313" key="3">
    <source>
        <dbReference type="Proteomes" id="UP001431783"/>
    </source>
</evidence>
<dbReference type="PANTHER" id="PTHR21505">
    <property type="entry name" value="MADF DOMAIN-CONTAINING PROTEIN-RELATED"/>
    <property type="match status" value="1"/>
</dbReference>
<sequence>MEKIRKLKTEQQYNYSLIITHDAWEAIAPQLETSSENVKSKISSLLASYRREKNKEKSSKGTGKGADEIYRSKWYAYEALGFLSDKNKCKTTINSTFQNASQVNDSQVSSYRYLCYYIP</sequence>
<dbReference type="AlphaFoldDB" id="A0AAW1TTN2"/>
<dbReference type="EMBL" id="JARQZJ010000007">
    <property type="protein sequence ID" value="KAK9871773.1"/>
    <property type="molecule type" value="Genomic_DNA"/>
</dbReference>
<name>A0AAW1TTN2_9CUCU</name>
<proteinExistence type="predicted"/>
<dbReference type="Pfam" id="PF10545">
    <property type="entry name" value="MADF_DNA_bdg"/>
    <property type="match status" value="1"/>
</dbReference>
<organism evidence="2 3">
    <name type="scientific">Henosepilachna vigintioctopunctata</name>
    <dbReference type="NCBI Taxonomy" id="420089"/>
    <lineage>
        <taxon>Eukaryota</taxon>
        <taxon>Metazoa</taxon>
        <taxon>Ecdysozoa</taxon>
        <taxon>Arthropoda</taxon>
        <taxon>Hexapoda</taxon>
        <taxon>Insecta</taxon>
        <taxon>Pterygota</taxon>
        <taxon>Neoptera</taxon>
        <taxon>Endopterygota</taxon>
        <taxon>Coleoptera</taxon>
        <taxon>Polyphaga</taxon>
        <taxon>Cucujiformia</taxon>
        <taxon>Coccinelloidea</taxon>
        <taxon>Coccinellidae</taxon>
        <taxon>Epilachninae</taxon>
        <taxon>Epilachnini</taxon>
        <taxon>Henosepilachna</taxon>
    </lineage>
</organism>
<gene>
    <name evidence="2" type="ORF">WA026_014228</name>
</gene>
<feature type="domain" description="MADF" evidence="1">
    <location>
        <begin position="21"/>
        <end position="83"/>
    </location>
</feature>
<dbReference type="PANTHER" id="PTHR21505:SF12">
    <property type="entry name" value="MADF DOMAIN-CONTAINING PROTEIN-RELATED"/>
    <property type="match status" value="1"/>
</dbReference>
<comment type="caution">
    <text evidence="2">The sequence shown here is derived from an EMBL/GenBank/DDBJ whole genome shotgun (WGS) entry which is preliminary data.</text>
</comment>
<dbReference type="InterPro" id="IPR006578">
    <property type="entry name" value="MADF-dom"/>
</dbReference>